<dbReference type="EMBL" id="MGIP01000026">
    <property type="protein sequence ID" value="OGM90294.1"/>
    <property type="molecule type" value="Genomic_DNA"/>
</dbReference>
<protein>
    <recommendedName>
        <fullName evidence="9">Holliday junction branch migration complex subunit RuvB</fullName>
        <ecNumber evidence="9">3.6.4.-</ecNumber>
    </recommendedName>
</protein>
<evidence type="ECO:0000259" key="10">
    <source>
        <dbReference type="SMART" id="SM00382"/>
    </source>
</evidence>
<dbReference type="PANTHER" id="PTHR42848">
    <property type="match status" value="1"/>
</dbReference>
<comment type="domain">
    <text evidence="9">Has 3 domains, the large (RuvB-L) and small ATPase (RuvB-S) domains and the C-terminal head (RuvB-H) domain. The head domain binds DNA, while the ATPase domains jointly bind ATP, ADP or are empty depending on the state of the subunit in the translocation cycle. During a single DNA translocation step the structure of each domain remains the same, but their relative positions change.</text>
</comment>
<feature type="binding site" evidence="9">
    <location>
        <position position="67"/>
    </location>
    <ligand>
        <name>ATP</name>
        <dbReference type="ChEBI" id="CHEBI:30616"/>
    </ligand>
</feature>
<evidence type="ECO:0000256" key="3">
    <source>
        <dbReference type="ARBA" id="ARBA00022763"/>
    </source>
</evidence>
<feature type="binding site" evidence="9">
    <location>
        <position position="182"/>
    </location>
    <ligand>
        <name>ATP</name>
        <dbReference type="ChEBI" id="CHEBI:30616"/>
    </ligand>
</feature>
<comment type="subcellular location">
    <subcellularLocation>
        <location evidence="9">Cytoplasm</location>
    </subcellularLocation>
</comment>
<keyword evidence="6 9" id="KW-0238">DNA-binding</keyword>
<dbReference type="GO" id="GO:0005737">
    <property type="term" value="C:cytoplasm"/>
    <property type="evidence" value="ECO:0007669"/>
    <property type="project" value="UniProtKB-SubCell"/>
</dbReference>
<feature type="binding site" evidence="9">
    <location>
        <position position="316"/>
    </location>
    <ligand>
        <name>DNA</name>
        <dbReference type="ChEBI" id="CHEBI:16991"/>
    </ligand>
</feature>
<evidence type="ECO:0000313" key="12">
    <source>
        <dbReference type="Proteomes" id="UP000177029"/>
    </source>
</evidence>
<feature type="binding site" evidence="9">
    <location>
        <position position="21"/>
    </location>
    <ligand>
        <name>ATP</name>
        <dbReference type="ChEBI" id="CHEBI:30616"/>
    </ligand>
</feature>
<evidence type="ECO:0000313" key="11">
    <source>
        <dbReference type="EMBL" id="OGM90294.1"/>
    </source>
</evidence>
<feature type="binding site" evidence="9">
    <location>
        <position position="311"/>
    </location>
    <ligand>
        <name>DNA</name>
        <dbReference type="ChEBI" id="CHEBI:16991"/>
    </ligand>
</feature>
<dbReference type="InterPro" id="IPR004605">
    <property type="entry name" value="DNA_helicase_Holl-junc_RuvB"/>
</dbReference>
<comment type="subunit">
    <text evidence="9">Homohexamer. Forms an RuvA(8)-RuvB(12)-Holliday junction (HJ) complex. HJ DNA is sandwiched between 2 RuvA tetramers; dsDNA enters through RuvA and exits via RuvB. An RuvB hexamer assembles on each DNA strand where it exits the tetramer. Each RuvB hexamer is contacted by two RuvA subunits (via domain III) on 2 adjacent RuvB subunits; this complex drives branch migration. In the full resolvosome a probable DNA-RuvA(4)-RuvB(12)-RuvC(2) complex forms which resolves the HJ.</text>
</comment>
<keyword evidence="7 9" id="KW-0233">DNA recombination</keyword>
<comment type="caution">
    <text evidence="11">The sequence shown here is derived from an EMBL/GenBank/DDBJ whole genome shotgun (WGS) entry which is preliminary data.</text>
</comment>
<dbReference type="GO" id="GO:0005524">
    <property type="term" value="F:ATP binding"/>
    <property type="evidence" value="ECO:0007669"/>
    <property type="project" value="UniProtKB-UniRule"/>
</dbReference>
<dbReference type="GO" id="GO:0009378">
    <property type="term" value="F:four-way junction helicase activity"/>
    <property type="evidence" value="ECO:0007669"/>
    <property type="project" value="InterPro"/>
</dbReference>
<dbReference type="GO" id="GO:0000400">
    <property type="term" value="F:four-way junction DNA binding"/>
    <property type="evidence" value="ECO:0007669"/>
    <property type="project" value="UniProtKB-UniRule"/>
</dbReference>
<dbReference type="SMART" id="SM00382">
    <property type="entry name" value="AAA"/>
    <property type="match status" value="1"/>
</dbReference>
<evidence type="ECO:0000256" key="9">
    <source>
        <dbReference type="HAMAP-Rule" id="MF_00016"/>
    </source>
</evidence>
<keyword evidence="11" id="KW-0347">Helicase</keyword>
<feature type="binding site" evidence="9">
    <location>
        <position position="66"/>
    </location>
    <ligand>
        <name>ATP</name>
        <dbReference type="ChEBI" id="CHEBI:30616"/>
    </ligand>
</feature>
<dbReference type="GO" id="GO:0048476">
    <property type="term" value="C:Holliday junction resolvase complex"/>
    <property type="evidence" value="ECO:0007669"/>
    <property type="project" value="UniProtKB-UniRule"/>
</dbReference>
<keyword evidence="5 9" id="KW-0067">ATP-binding</keyword>
<feature type="binding site" evidence="9">
    <location>
        <position position="22"/>
    </location>
    <ligand>
        <name>ATP</name>
        <dbReference type="ChEBI" id="CHEBI:30616"/>
    </ligand>
</feature>
<keyword evidence="1 9" id="KW-0963">Cytoplasm</keyword>
<evidence type="ECO:0000256" key="5">
    <source>
        <dbReference type="ARBA" id="ARBA00022840"/>
    </source>
</evidence>
<feature type="binding site" evidence="9">
    <location>
        <position position="219"/>
    </location>
    <ligand>
        <name>ATP</name>
        <dbReference type="ChEBI" id="CHEBI:30616"/>
    </ligand>
</feature>
<reference evidence="11 12" key="1">
    <citation type="journal article" date="2016" name="Nat. Commun.">
        <title>Thousands of microbial genomes shed light on interconnected biogeochemical processes in an aquifer system.</title>
        <authorList>
            <person name="Anantharaman K."/>
            <person name="Brown C.T."/>
            <person name="Hug L.A."/>
            <person name="Sharon I."/>
            <person name="Castelle C.J."/>
            <person name="Probst A.J."/>
            <person name="Thomas B.C."/>
            <person name="Singh A."/>
            <person name="Wilkins M.J."/>
            <person name="Karaoz U."/>
            <person name="Brodie E.L."/>
            <person name="Williams K.H."/>
            <person name="Hubbard S.S."/>
            <person name="Banfield J.F."/>
        </authorList>
    </citation>
    <scope>NUCLEOTIDE SEQUENCE [LARGE SCALE GENOMIC DNA]</scope>
</reference>
<dbReference type="GO" id="GO:0016887">
    <property type="term" value="F:ATP hydrolysis activity"/>
    <property type="evidence" value="ECO:0007669"/>
    <property type="project" value="RHEA"/>
</dbReference>
<comment type="function">
    <text evidence="9">The RuvA-RuvB-RuvC complex processes Holliday junction (HJ) DNA during genetic recombination and DNA repair, while the RuvA-RuvB complex plays an important role in the rescue of blocked DNA replication forks via replication fork reversal (RFR). RuvA specifically binds to HJ cruciform DNA, conferring on it an open structure. The RuvB hexamer acts as an ATP-dependent pump, pulling dsDNA into and through the RuvAB complex. RuvB forms 2 homohexamers on either side of HJ DNA bound by 1 or 2 RuvA tetramers; 4 subunits per hexamer contact DNA at a time. Coordinated motions by a converter formed by DNA-disengaged RuvB subunits stimulates ATP hydrolysis and nucleotide exchange. Immobilization of the converter enables RuvB to convert the ATP-contained energy into a lever motion, pulling 2 nucleotides of DNA out of the RuvA tetramer per ATP hydrolyzed, thus driving DNA branch migration. The RuvB motors rotate together with the DNA substrate, which together with the progressing nucleotide cycle form the mechanistic basis for DNA recombination by continuous HJ branch migration. Branch migration allows RuvC to scan DNA until it finds its consensus sequence, where it cleaves and resolves cruciform DNA.</text>
</comment>
<dbReference type="Gene3D" id="1.10.10.10">
    <property type="entry name" value="Winged helix-like DNA-binding domain superfamily/Winged helix DNA-binding domain"/>
    <property type="match status" value="1"/>
</dbReference>
<dbReference type="InterPro" id="IPR036388">
    <property type="entry name" value="WH-like_DNA-bd_sf"/>
</dbReference>
<dbReference type="InterPro" id="IPR027417">
    <property type="entry name" value="P-loop_NTPase"/>
</dbReference>
<dbReference type="InterPro" id="IPR008824">
    <property type="entry name" value="RuvB-like_N"/>
</dbReference>
<keyword evidence="2 9" id="KW-0547">Nucleotide-binding</keyword>
<dbReference type="Gene3D" id="1.10.8.60">
    <property type="match status" value="1"/>
</dbReference>
<feature type="region of interest" description="Head domain (RuvB-H)" evidence="9">
    <location>
        <begin position="256"/>
        <end position="329"/>
    </location>
</feature>
<keyword evidence="4 9" id="KW-0378">Hydrolase</keyword>
<dbReference type="InterPro" id="IPR003593">
    <property type="entry name" value="AAA+_ATPase"/>
</dbReference>
<dbReference type="Pfam" id="PF17864">
    <property type="entry name" value="AAA_lid_4"/>
    <property type="match status" value="1"/>
</dbReference>
<dbReference type="STRING" id="1802555.A2755_03840"/>
<comment type="similarity">
    <text evidence="9">Belongs to the RuvB family.</text>
</comment>
<evidence type="ECO:0000256" key="2">
    <source>
        <dbReference type="ARBA" id="ARBA00022741"/>
    </source>
</evidence>
<feature type="binding site" evidence="9">
    <location>
        <position position="68"/>
    </location>
    <ligand>
        <name>ATP</name>
        <dbReference type="ChEBI" id="CHEBI:30616"/>
    </ligand>
</feature>
<gene>
    <name evidence="9" type="primary">ruvB</name>
    <name evidence="11" type="ORF">A2755_03840</name>
</gene>
<comment type="catalytic activity">
    <reaction evidence="9">
        <text>ATP + H2O = ADP + phosphate + H(+)</text>
        <dbReference type="Rhea" id="RHEA:13065"/>
        <dbReference type="ChEBI" id="CHEBI:15377"/>
        <dbReference type="ChEBI" id="CHEBI:15378"/>
        <dbReference type="ChEBI" id="CHEBI:30616"/>
        <dbReference type="ChEBI" id="CHEBI:43474"/>
        <dbReference type="ChEBI" id="CHEBI:456216"/>
    </reaction>
</comment>
<evidence type="ECO:0000256" key="6">
    <source>
        <dbReference type="ARBA" id="ARBA00023125"/>
    </source>
</evidence>
<comment type="caution">
    <text evidence="9">Lacks conserved residue(s) required for the propagation of feature annotation.</text>
</comment>
<evidence type="ECO:0000256" key="8">
    <source>
        <dbReference type="ARBA" id="ARBA00023204"/>
    </source>
</evidence>
<dbReference type="Gene3D" id="3.40.50.300">
    <property type="entry name" value="P-loop containing nucleotide triphosphate hydrolases"/>
    <property type="match status" value="1"/>
</dbReference>
<feature type="binding site" evidence="9">
    <location>
        <position position="63"/>
    </location>
    <ligand>
        <name>ATP</name>
        <dbReference type="ChEBI" id="CHEBI:30616"/>
    </ligand>
</feature>
<keyword evidence="3 9" id="KW-0227">DNA damage</keyword>
<dbReference type="EC" id="3.6.4.-" evidence="9"/>
<feature type="domain" description="AAA+ ATPase" evidence="10">
    <location>
        <begin position="52"/>
        <end position="183"/>
    </location>
</feature>
<accession>A0A1F8DNW2</accession>
<evidence type="ECO:0000256" key="4">
    <source>
        <dbReference type="ARBA" id="ARBA00022801"/>
    </source>
</evidence>
<dbReference type="InterPro" id="IPR041445">
    <property type="entry name" value="AAA_lid_4"/>
</dbReference>
<dbReference type="Pfam" id="PF05491">
    <property type="entry name" value="WHD_RuvB"/>
    <property type="match status" value="1"/>
</dbReference>
<organism evidence="11 12">
    <name type="scientific">Candidatus Wolfebacteria bacterium RIFCSPHIGHO2_01_FULL_48_22</name>
    <dbReference type="NCBI Taxonomy" id="1802555"/>
    <lineage>
        <taxon>Bacteria</taxon>
        <taxon>Candidatus Wolfeibacteriota</taxon>
    </lineage>
</organism>
<dbReference type="CDD" id="cd00009">
    <property type="entry name" value="AAA"/>
    <property type="match status" value="1"/>
</dbReference>
<dbReference type="GO" id="GO:0006281">
    <property type="term" value="P:DNA repair"/>
    <property type="evidence" value="ECO:0007669"/>
    <property type="project" value="UniProtKB-UniRule"/>
</dbReference>
<evidence type="ECO:0000256" key="1">
    <source>
        <dbReference type="ARBA" id="ARBA00022490"/>
    </source>
</evidence>
<dbReference type="NCBIfam" id="NF000868">
    <property type="entry name" value="PRK00080.1"/>
    <property type="match status" value="1"/>
</dbReference>
<dbReference type="GO" id="GO:0006310">
    <property type="term" value="P:DNA recombination"/>
    <property type="evidence" value="ECO:0007669"/>
    <property type="project" value="UniProtKB-UniRule"/>
</dbReference>
<dbReference type="PANTHER" id="PTHR42848:SF1">
    <property type="entry name" value="HOLLIDAY JUNCTION BRANCH MIGRATION COMPLEX SUBUNIT RUVB"/>
    <property type="match status" value="1"/>
</dbReference>
<feature type="binding site" evidence="9">
    <location>
        <position position="172"/>
    </location>
    <ligand>
        <name>ATP</name>
        <dbReference type="ChEBI" id="CHEBI:30616"/>
    </ligand>
</feature>
<feature type="binding site" evidence="9">
    <location>
        <position position="67"/>
    </location>
    <ligand>
        <name>Mg(2+)</name>
        <dbReference type="ChEBI" id="CHEBI:18420"/>
    </ligand>
</feature>
<dbReference type="HAMAP" id="MF_00016">
    <property type="entry name" value="DNA_HJ_migration_RuvB"/>
    <property type="match status" value="1"/>
</dbReference>
<feature type="region of interest" description="Small ATPAse domain (RuvB-S)" evidence="9">
    <location>
        <begin position="183"/>
        <end position="253"/>
    </location>
</feature>
<name>A0A1F8DNW2_9BACT</name>
<dbReference type="InterPro" id="IPR008823">
    <property type="entry name" value="RuvB_wg_C"/>
</dbReference>
<keyword evidence="8 9" id="KW-0234">DNA repair</keyword>
<dbReference type="SUPFAM" id="SSF52540">
    <property type="entry name" value="P-loop containing nucleoside triphosphate hydrolases"/>
    <property type="match status" value="1"/>
</dbReference>
<dbReference type="InterPro" id="IPR036390">
    <property type="entry name" value="WH_DNA-bd_sf"/>
</dbReference>
<dbReference type="NCBIfam" id="TIGR00635">
    <property type="entry name" value="ruvB"/>
    <property type="match status" value="1"/>
</dbReference>
<dbReference type="AlphaFoldDB" id="A0A1F8DNW2"/>
<dbReference type="SUPFAM" id="SSF46785">
    <property type="entry name" value="Winged helix' DNA-binding domain"/>
    <property type="match status" value="1"/>
</dbReference>
<sequence length="329" mass="36661">MSRGKAVDKKTVDDRTIETILRPSSFDEYVGQDRVKKNLHTILTAAKKRNEPIEHLLLYGQAGLGKTTLATIIASELGSQLKITSGTVIDKTADLAAILSSLESGDVLFIDEVHRLNRTIEEMLYPAMESRMLHLVIGKGPAARMLTLDLPPFTLIAATTRVNLLSSPLRSRFGATFRIDYYTVDDIKKIVDRSAQLLDVDLDEKSIDVIAHAARYTPRTANRLLRRVRDVAQVLNVDNVTEEVAKEALEMFEIDDLGLEDHDRRLLRTLIEKFNGGPVGLGSLAAAMSEDKGTIEDVYEPFLIKMGLLVRTPAGRRATERAYKHLKIL</sequence>
<evidence type="ECO:0000256" key="7">
    <source>
        <dbReference type="ARBA" id="ARBA00023172"/>
    </source>
</evidence>
<dbReference type="Proteomes" id="UP000177029">
    <property type="component" value="Unassembled WGS sequence"/>
</dbReference>
<dbReference type="Pfam" id="PF05496">
    <property type="entry name" value="RuvB_N"/>
    <property type="match status" value="1"/>
</dbReference>
<proteinExistence type="inferred from homology"/>